<evidence type="ECO:0008006" key="3">
    <source>
        <dbReference type="Google" id="ProtNLM"/>
    </source>
</evidence>
<dbReference type="OrthoDB" id="2668963at2759"/>
<proteinExistence type="predicted"/>
<accession>A0A9P7EDS0</accession>
<protein>
    <recommendedName>
        <fullName evidence="3">HTH CENPB-type domain-containing protein</fullName>
    </recommendedName>
</protein>
<reference evidence="1" key="1">
    <citation type="journal article" date="2020" name="New Phytol.">
        <title>Comparative genomics reveals dynamic genome evolution in host specialist ectomycorrhizal fungi.</title>
        <authorList>
            <person name="Lofgren L.A."/>
            <person name="Nguyen N.H."/>
            <person name="Vilgalys R."/>
            <person name="Ruytinx J."/>
            <person name="Liao H.L."/>
            <person name="Branco S."/>
            <person name="Kuo A."/>
            <person name="LaButti K."/>
            <person name="Lipzen A."/>
            <person name="Andreopoulos W."/>
            <person name="Pangilinan J."/>
            <person name="Riley R."/>
            <person name="Hundley H."/>
            <person name="Na H."/>
            <person name="Barry K."/>
            <person name="Grigoriev I.V."/>
            <person name="Stajich J.E."/>
            <person name="Kennedy P.G."/>
        </authorList>
    </citation>
    <scope>NUCLEOTIDE SEQUENCE</scope>
    <source>
        <strain evidence="1">MN1</strain>
    </source>
</reference>
<name>A0A9P7EDS0_9AGAM</name>
<dbReference type="GeneID" id="64623766"/>
<evidence type="ECO:0000313" key="1">
    <source>
        <dbReference type="EMBL" id="KAG1818212.1"/>
    </source>
</evidence>
<dbReference type="EMBL" id="JABBWG010000012">
    <property type="protein sequence ID" value="KAG1818212.1"/>
    <property type="molecule type" value="Genomic_DNA"/>
</dbReference>
<dbReference type="RefSeq" id="XP_041194272.1">
    <property type="nucleotide sequence ID" value="XM_041329749.1"/>
</dbReference>
<keyword evidence="2" id="KW-1185">Reference proteome</keyword>
<feature type="non-terminal residue" evidence="1">
    <location>
        <position position="141"/>
    </location>
</feature>
<dbReference type="AlphaFoldDB" id="A0A9P7EDS0"/>
<gene>
    <name evidence="1" type="ORF">BJ212DRAFT_1254121</name>
</gene>
<comment type="caution">
    <text evidence="1">The sequence shown here is derived from an EMBL/GenBank/DDBJ whole genome shotgun (WGS) entry which is preliminary data.</text>
</comment>
<sequence>MPGWPKSATRKRQEACEACDYLMSCAVEAYCAKLKKALGIQHCGARTICHDFEKMNFEVTGKLIKLSYSTLICLAAGGKILSETNAAKAWVTEEEMKQVIAYIQEVGDHGFPLSHKQLHEHVNEICHARLGHTFPGVGVKW</sequence>
<evidence type="ECO:0000313" key="2">
    <source>
        <dbReference type="Proteomes" id="UP000807769"/>
    </source>
</evidence>
<organism evidence="1 2">
    <name type="scientific">Suillus subaureus</name>
    <dbReference type="NCBI Taxonomy" id="48587"/>
    <lineage>
        <taxon>Eukaryota</taxon>
        <taxon>Fungi</taxon>
        <taxon>Dikarya</taxon>
        <taxon>Basidiomycota</taxon>
        <taxon>Agaricomycotina</taxon>
        <taxon>Agaricomycetes</taxon>
        <taxon>Agaricomycetidae</taxon>
        <taxon>Boletales</taxon>
        <taxon>Suillineae</taxon>
        <taxon>Suillaceae</taxon>
        <taxon>Suillus</taxon>
    </lineage>
</organism>
<dbReference type="Proteomes" id="UP000807769">
    <property type="component" value="Unassembled WGS sequence"/>
</dbReference>